<feature type="domain" description="HPt" evidence="16">
    <location>
        <begin position="17"/>
        <end position="121"/>
    </location>
</feature>
<name>A0A143BPW0_9BACT</name>
<evidence type="ECO:0000259" key="14">
    <source>
        <dbReference type="PROSITE" id="PS50109"/>
    </source>
</evidence>
<dbReference type="SUPFAM" id="SSF47384">
    <property type="entry name" value="Homodimeric domain of signal transducing histidine kinase"/>
    <property type="match status" value="1"/>
</dbReference>
<dbReference type="SUPFAM" id="SSF55874">
    <property type="entry name" value="ATPase domain of HSP90 chaperone/DNA topoisomerase II/histidine kinase"/>
    <property type="match status" value="1"/>
</dbReference>
<sequence>MAAAPAVARNRQEDRLPDDADRDLLPDFLTESNECITNSEAALLQLEANPSDEEAVNTVFRAFHTVKGTSAFLGLTRIAEFAHEAESLLSRVRDKEIAYTRGCADLSLRSADMLKALLMVVEKALNGDGRMPIPEGFFELLDALAGYDPARDADGVQLAVSSGSDDIFPTLTDGADDAGALSGPVSGIAVARKPEAPVAQSANNASTGNSGSNADATIRVRTDRLDRLIDMVGELVIAQSMIAGDDTFGSGTQHELLRKVTHAGKIVRELQDLSMSMRMVPLRPTFQKLARVVRDTATKAGKTVQFVTDGDEVEIDRTMVDRLGDPLVHMVRNAVDHGVEPPAERTANGKPGLGVVRLHAYHASGNVVVELVDDGRGLHRDKIVKKAIEKGLIETDKGMTDSEVFNLIFAPGFSTAEKITDISGRGVGMDVVRRNLEAIRGRIDITSAPGKGTTFSIRLPLTLAVTDGMLVRVGDERFIIPLTHIHMSFRPEPSMLSTVVGKGEMVHLRGELMPILRLHRLFDVANAVQNPLDGLLMIVGDGAKRTALLVDELLGQQQVVAKTLGDGLGKVAGVSGGAILGDGRVGLILDVNETVALAQSTDCSAPRHEREAA</sequence>
<dbReference type="PANTHER" id="PTHR43395">
    <property type="entry name" value="SENSOR HISTIDINE KINASE CHEA"/>
    <property type="match status" value="1"/>
</dbReference>
<keyword evidence="4" id="KW-0145">Chemotaxis</keyword>
<dbReference type="InterPro" id="IPR051315">
    <property type="entry name" value="Bact_Chemotaxis_CheA"/>
</dbReference>
<feature type="compositionally biased region" description="Basic and acidic residues" evidence="13">
    <location>
        <begin position="10"/>
        <end position="22"/>
    </location>
</feature>
<dbReference type="InterPro" id="IPR036097">
    <property type="entry name" value="HisK_dim/P_sf"/>
</dbReference>
<dbReference type="CDD" id="cd00731">
    <property type="entry name" value="CheA_reg"/>
    <property type="match status" value="1"/>
</dbReference>
<evidence type="ECO:0000256" key="8">
    <source>
        <dbReference type="ARBA" id="ARBA00022777"/>
    </source>
</evidence>
<dbReference type="InterPro" id="IPR003594">
    <property type="entry name" value="HATPase_dom"/>
</dbReference>
<dbReference type="Pfam" id="PF01627">
    <property type="entry name" value="Hpt"/>
    <property type="match status" value="1"/>
</dbReference>
<dbReference type="InterPro" id="IPR036061">
    <property type="entry name" value="CheW-like_dom_sf"/>
</dbReference>
<gene>
    <name evidence="17" type="ORF">GEMMAAP_02510</name>
</gene>
<evidence type="ECO:0000256" key="3">
    <source>
        <dbReference type="ARBA" id="ARBA00021495"/>
    </source>
</evidence>
<dbReference type="InterPro" id="IPR008207">
    <property type="entry name" value="Sig_transdc_His_kin_Hpt_dom"/>
</dbReference>
<feature type="domain" description="CheW-like" evidence="15">
    <location>
        <begin position="465"/>
        <end position="600"/>
    </location>
</feature>
<keyword evidence="7" id="KW-0547">Nucleotide-binding</keyword>
<dbReference type="SMART" id="SM01231">
    <property type="entry name" value="H-kinase_dim"/>
    <property type="match status" value="1"/>
</dbReference>
<dbReference type="Pfam" id="PF01584">
    <property type="entry name" value="CheW"/>
    <property type="match status" value="1"/>
</dbReference>
<dbReference type="PROSITE" id="PS50109">
    <property type="entry name" value="HIS_KIN"/>
    <property type="match status" value="1"/>
</dbReference>
<dbReference type="eggNOG" id="COG2198">
    <property type="taxonomic scope" value="Bacteria"/>
</dbReference>
<dbReference type="Proteomes" id="UP000076404">
    <property type="component" value="Chromosome"/>
</dbReference>
<dbReference type="Gene3D" id="3.30.565.10">
    <property type="entry name" value="Histidine kinase-like ATPase, C-terminal domain"/>
    <property type="match status" value="1"/>
</dbReference>
<dbReference type="Gene3D" id="1.20.120.160">
    <property type="entry name" value="HPT domain"/>
    <property type="match status" value="1"/>
</dbReference>
<dbReference type="Pfam" id="PF02895">
    <property type="entry name" value="H-kinase_dim"/>
    <property type="match status" value="1"/>
</dbReference>
<keyword evidence="6" id="KW-0808">Transferase</keyword>
<evidence type="ECO:0000256" key="2">
    <source>
        <dbReference type="ARBA" id="ARBA00012438"/>
    </source>
</evidence>
<keyword evidence="10" id="KW-0902">Two-component regulatory system</keyword>
<dbReference type="FunFam" id="3.30.565.10:FF:000016">
    <property type="entry name" value="Chemotaxis protein CheA, putative"/>
    <property type="match status" value="1"/>
</dbReference>
<dbReference type="InterPro" id="IPR005467">
    <property type="entry name" value="His_kinase_dom"/>
</dbReference>
<feature type="compositionally biased region" description="Low complexity" evidence="13">
    <location>
        <begin position="199"/>
        <end position="214"/>
    </location>
</feature>
<protein>
    <recommendedName>
        <fullName evidence="3">Chemotaxis protein CheA</fullName>
        <ecNumber evidence="2">2.7.13.3</ecNumber>
    </recommendedName>
</protein>
<dbReference type="InterPro" id="IPR002545">
    <property type="entry name" value="CheW-lke_dom"/>
</dbReference>
<keyword evidence="18" id="KW-1185">Reference proteome</keyword>
<dbReference type="EMBL" id="CP011454">
    <property type="protein sequence ID" value="AMW06491.1"/>
    <property type="molecule type" value="Genomic_DNA"/>
</dbReference>
<dbReference type="PRINTS" id="PR00344">
    <property type="entry name" value="BCTRLSENSOR"/>
</dbReference>
<dbReference type="EC" id="2.7.13.3" evidence="2"/>
<evidence type="ECO:0000259" key="16">
    <source>
        <dbReference type="PROSITE" id="PS50894"/>
    </source>
</evidence>
<evidence type="ECO:0000256" key="10">
    <source>
        <dbReference type="ARBA" id="ARBA00023012"/>
    </source>
</evidence>
<dbReference type="GO" id="GO:0005524">
    <property type="term" value="F:ATP binding"/>
    <property type="evidence" value="ECO:0007669"/>
    <property type="project" value="UniProtKB-KW"/>
</dbReference>
<dbReference type="InterPro" id="IPR036890">
    <property type="entry name" value="HATPase_C_sf"/>
</dbReference>
<evidence type="ECO:0000256" key="6">
    <source>
        <dbReference type="ARBA" id="ARBA00022679"/>
    </source>
</evidence>
<dbReference type="InterPro" id="IPR004358">
    <property type="entry name" value="Sig_transdc_His_kin-like_C"/>
</dbReference>
<feature type="domain" description="Histidine kinase" evidence="14">
    <location>
        <begin position="265"/>
        <end position="463"/>
    </location>
</feature>
<dbReference type="SUPFAM" id="SSF47226">
    <property type="entry name" value="Histidine-containing phosphotransfer domain, HPT domain"/>
    <property type="match status" value="1"/>
</dbReference>
<keyword evidence="8" id="KW-0418">Kinase</keyword>
<dbReference type="InterPro" id="IPR037006">
    <property type="entry name" value="CheA-like_homodim_sf"/>
</dbReference>
<dbReference type="Gene3D" id="2.30.30.40">
    <property type="entry name" value="SH3 Domains"/>
    <property type="match status" value="1"/>
</dbReference>
<dbReference type="Pfam" id="PF02518">
    <property type="entry name" value="HATPase_c"/>
    <property type="match status" value="1"/>
</dbReference>
<dbReference type="SMART" id="SM00387">
    <property type="entry name" value="HATPase_c"/>
    <property type="match status" value="1"/>
</dbReference>
<dbReference type="eggNOG" id="COG0643">
    <property type="taxonomic scope" value="Bacteria"/>
</dbReference>
<dbReference type="InterPro" id="IPR004105">
    <property type="entry name" value="CheA-like_dim"/>
</dbReference>
<evidence type="ECO:0000256" key="9">
    <source>
        <dbReference type="ARBA" id="ARBA00022840"/>
    </source>
</evidence>
<dbReference type="GO" id="GO:0000155">
    <property type="term" value="F:phosphorelay sensor kinase activity"/>
    <property type="evidence" value="ECO:0007669"/>
    <property type="project" value="InterPro"/>
</dbReference>
<evidence type="ECO:0000256" key="12">
    <source>
        <dbReference type="PROSITE-ProRule" id="PRU00110"/>
    </source>
</evidence>
<evidence type="ECO:0000256" key="13">
    <source>
        <dbReference type="SAM" id="MobiDB-lite"/>
    </source>
</evidence>
<feature type="region of interest" description="Disordered" evidence="13">
    <location>
        <begin position="194"/>
        <end position="214"/>
    </location>
</feature>
<reference evidence="17 18" key="1">
    <citation type="journal article" date="2014" name="Proc. Natl. Acad. Sci. U.S.A.">
        <title>Functional type 2 photosynthetic reaction centers found in the rare bacterial phylum Gemmatimonadetes.</title>
        <authorList>
            <person name="Zeng Y."/>
            <person name="Feng F."/>
            <person name="Medova H."/>
            <person name="Dean J."/>
            <person name="Koblizek M."/>
        </authorList>
    </citation>
    <scope>NUCLEOTIDE SEQUENCE [LARGE SCALE GENOMIC DNA]</scope>
    <source>
        <strain evidence="17 18">AP64</strain>
    </source>
</reference>
<dbReference type="PROSITE" id="PS50851">
    <property type="entry name" value="CHEW"/>
    <property type="match status" value="1"/>
</dbReference>
<dbReference type="PANTHER" id="PTHR43395:SF10">
    <property type="entry name" value="CHEMOTAXIS PROTEIN CHEA"/>
    <property type="match status" value="1"/>
</dbReference>
<accession>A0A143BPW0</accession>
<dbReference type="GO" id="GO:0005737">
    <property type="term" value="C:cytoplasm"/>
    <property type="evidence" value="ECO:0007669"/>
    <property type="project" value="InterPro"/>
</dbReference>
<dbReference type="InterPro" id="IPR036641">
    <property type="entry name" value="HPT_dom_sf"/>
</dbReference>
<dbReference type="CDD" id="cd00088">
    <property type="entry name" value="HPT"/>
    <property type="match status" value="1"/>
</dbReference>
<comment type="function">
    <text evidence="11">Involved in the transmission of sensory signals from the chemoreceptors to the flagellar motors. CheA is autophosphorylated; it can transfer its phosphate group to either CheB or CheY.</text>
</comment>
<dbReference type="SMART" id="SM00260">
    <property type="entry name" value="CheW"/>
    <property type="match status" value="1"/>
</dbReference>
<evidence type="ECO:0000256" key="4">
    <source>
        <dbReference type="ARBA" id="ARBA00022500"/>
    </source>
</evidence>
<keyword evidence="5 12" id="KW-0597">Phosphoprotein</keyword>
<proteinExistence type="predicted"/>
<dbReference type="AlphaFoldDB" id="A0A143BPW0"/>
<evidence type="ECO:0000256" key="7">
    <source>
        <dbReference type="ARBA" id="ARBA00022741"/>
    </source>
</evidence>
<feature type="modified residue" description="Phosphohistidine" evidence="12">
    <location>
        <position position="64"/>
    </location>
</feature>
<keyword evidence="9" id="KW-0067">ATP-binding</keyword>
<evidence type="ECO:0000256" key="1">
    <source>
        <dbReference type="ARBA" id="ARBA00000085"/>
    </source>
</evidence>
<evidence type="ECO:0000256" key="11">
    <source>
        <dbReference type="ARBA" id="ARBA00035100"/>
    </source>
</evidence>
<dbReference type="GO" id="GO:0006935">
    <property type="term" value="P:chemotaxis"/>
    <property type="evidence" value="ECO:0007669"/>
    <property type="project" value="UniProtKB-KW"/>
</dbReference>
<feature type="region of interest" description="Disordered" evidence="13">
    <location>
        <begin position="1"/>
        <end position="22"/>
    </location>
</feature>
<dbReference type="CDD" id="cd16916">
    <property type="entry name" value="HATPase_CheA-like"/>
    <property type="match status" value="1"/>
</dbReference>
<evidence type="ECO:0000313" key="17">
    <source>
        <dbReference type="EMBL" id="AMW06491.1"/>
    </source>
</evidence>
<reference evidence="17 18" key="2">
    <citation type="journal article" date="2016" name="Environ. Microbiol. Rep.">
        <title>Metagenomic evidence for the presence of phototrophic Gemmatimonadetes bacteria in diverse environments.</title>
        <authorList>
            <person name="Zeng Y."/>
            <person name="Baumbach J."/>
            <person name="Barbosa E.G."/>
            <person name="Azevedo V."/>
            <person name="Zhang C."/>
            <person name="Koblizek M."/>
        </authorList>
    </citation>
    <scope>NUCLEOTIDE SEQUENCE [LARGE SCALE GENOMIC DNA]</scope>
    <source>
        <strain evidence="17 18">AP64</strain>
    </source>
</reference>
<organism evidence="17 18">
    <name type="scientific">Gemmatimonas phototrophica</name>
    <dbReference type="NCBI Taxonomy" id="1379270"/>
    <lineage>
        <taxon>Bacteria</taxon>
        <taxon>Pseudomonadati</taxon>
        <taxon>Gemmatimonadota</taxon>
        <taxon>Gemmatimonadia</taxon>
        <taxon>Gemmatimonadales</taxon>
        <taxon>Gemmatimonadaceae</taxon>
        <taxon>Gemmatimonas</taxon>
    </lineage>
</organism>
<evidence type="ECO:0000259" key="15">
    <source>
        <dbReference type="PROSITE" id="PS50851"/>
    </source>
</evidence>
<dbReference type="Gene3D" id="1.10.287.560">
    <property type="entry name" value="Histidine kinase CheA-like, homodimeric domain"/>
    <property type="match status" value="1"/>
</dbReference>
<dbReference type="STRING" id="1379270.GEMMAAP_02510"/>
<evidence type="ECO:0000256" key="5">
    <source>
        <dbReference type="ARBA" id="ARBA00022553"/>
    </source>
</evidence>
<comment type="catalytic activity">
    <reaction evidence="1">
        <text>ATP + protein L-histidine = ADP + protein N-phospho-L-histidine.</text>
        <dbReference type="EC" id="2.7.13.3"/>
    </reaction>
</comment>
<dbReference type="SUPFAM" id="SSF50341">
    <property type="entry name" value="CheW-like"/>
    <property type="match status" value="1"/>
</dbReference>
<evidence type="ECO:0000313" key="18">
    <source>
        <dbReference type="Proteomes" id="UP000076404"/>
    </source>
</evidence>
<dbReference type="SMART" id="SM00073">
    <property type="entry name" value="HPT"/>
    <property type="match status" value="1"/>
</dbReference>
<dbReference type="KEGG" id="gph:GEMMAAP_02510"/>
<dbReference type="PROSITE" id="PS50894">
    <property type="entry name" value="HPT"/>
    <property type="match status" value="1"/>
</dbReference>